<dbReference type="InParanoid" id="K4A160"/>
<dbReference type="GO" id="GO:0097163">
    <property type="term" value="F:sulfur carrier activity"/>
    <property type="evidence" value="ECO:0000318"/>
    <property type="project" value="GO_Central"/>
</dbReference>
<reference evidence="3" key="2">
    <citation type="submission" date="2018-08" db="UniProtKB">
        <authorList>
            <consortium name="EnsemblPlants"/>
        </authorList>
    </citation>
    <scope>IDENTIFICATION</scope>
    <source>
        <strain evidence="3">Yugu1</strain>
    </source>
</reference>
<dbReference type="PANTHER" id="PTHR43597">
    <property type="entry name" value="SULFUR ACCEPTOR PROTEIN CSDE"/>
    <property type="match status" value="1"/>
</dbReference>
<dbReference type="Gramene" id="KQL26591">
    <property type="protein sequence ID" value="KQL26591"/>
    <property type="gene ID" value="SETIT_032602mg"/>
</dbReference>
<dbReference type="STRING" id="4555.K4A160"/>
<dbReference type="PANTHER" id="PTHR43597:SF5">
    <property type="entry name" value="SUFE-LIKE PROTEIN 2, CHLOROPLASTIC"/>
    <property type="match status" value="1"/>
</dbReference>
<dbReference type="Proteomes" id="UP000004995">
    <property type="component" value="Unassembled WGS sequence"/>
</dbReference>
<sequence>MASSTSTVATGAPLCLLSSSCARLSNPILPHPHRLTLYCLISFQRLIVRSAASPSPSTTSLSPSGSSPVDLSQLPPVLRNIVSLFQSILDARTQATAAAASSSSTDSDAQLTKGLAALLGLGLSDAPTADVAKVPVEFIELLGIRQSLSPFRSRGGSKMIFASGQNRFLLAGSAPGSNSLSAQMVFVLVGVHPPVQFQFALAGV</sequence>
<evidence type="ECO:0000313" key="4">
    <source>
        <dbReference type="Proteomes" id="UP000004995"/>
    </source>
</evidence>
<reference evidence="4" key="1">
    <citation type="journal article" date="2012" name="Nat. Biotechnol.">
        <title>Reference genome sequence of the model plant Setaria.</title>
        <authorList>
            <person name="Bennetzen J.L."/>
            <person name="Schmutz J."/>
            <person name="Wang H."/>
            <person name="Percifield R."/>
            <person name="Hawkins J."/>
            <person name="Pontaroli A.C."/>
            <person name="Estep M."/>
            <person name="Feng L."/>
            <person name="Vaughn J.N."/>
            <person name="Grimwood J."/>
            <person name="Jenkins J."/>
            <person name="Barry K."/>
            <person name="Lindquist E."/>
            <person name="Hellsten U."/>
            <person name="Deshpande S."/>
            <person name="Wang X."/>
            <person name="Wu X."/>
            <person name="Mitros T."/>
            <person name="Triplett J."/>
            <person name="Yang X."/>
            <person name="Ye C.Y."/>
            <person name="Mauro-Herrera M."/>
            <person name="Wang L."/>
            <person name="Li P."/>
            <person name="Sharma M."/>
            <person name="Sharma R."/>
            <person name="Ronald P.C."/>
            <person name="Panaud O."/>
            <person name="Kellogg E.A."/>
            <person name="Brutnell T.P."/>
            <person name="Doust A.N."/>
            <person name="Tuskan G.A."/>
            <person name="Rokhsar D."/>
            <person name="Devos K.M."/>
        </authorList>
    </citation>
    <scope>NUCLEOTIDE SEQUENCE [LARGE SCALE GENOMIC DNA]</scope>
    <source>
        <strain evidence="4">cv. Yugu1</strain>
    </source>
</reference>
<dbReference type="SUPFAM" id="SSF82649">
    <property type="entry name" value="SufE/NifU"/>
    <property type="match status" value="1"/>
</dbReference>
<dbReference type="InterPro" id="IPR003808">
    <property type="entry name" value="Fe-S_metab-assoc_dom"/>
</dbReference>
<evidence type="ECO:0000313" key="3">
    <source>
        <dbReference type="EnsemblPlants" id="KQL26591"/>
    </source>
</evidence>
<name>K4A160_SETIT</name>
<dbReference type="AlphaFoldDB" id="K4A160"/>
<dbReference type="GO" id="GO:1990228">
    <property type="term" value="C:sulfurtransferase complex"/>
    <property type="evidence" value="ECO:0000318"/>
    <property type="project" value="GO_Central"/>
</dbReference>
<accession>K4A160</accession>
<dbReference type="Pfam" id="PF02657">
    <property type="entry name" value="SufE"/>
    <property type="match status" value="1"/>
</dbReference>
<evidence type="ECO:0000256" key="1">
    <source>
        <dbReference type="ARBA" id="ARBA00010282"/>
    </source>
</evidence>
<organism evidence="3 4">
    <name type="scientific">Setaria italica</name>
    <name type="common">Foxtail millet</name>
    <name type="synonym">Panicum italicum</name>
    <dbReference type="NCBI Taxonomy" id="4555"/>
    <lineage>
        <taxon>Eukaryota</taxon>
        <taxon>Viridiplantae</taxon>
        <taxon>Streptophyta</taxon>
        <taxon>Embryophyta</taxon>
        <taxon>Tracheophyta</taxon>
        <taxon>Spermatophyta</taxon>
        <taxon>Magnoliopsida</taxon>
        <taxon>Liliopsida</taxon>
        <taxon>Poales</taxon>
        <taxon>Poaceae</taxon>
        <taxon>PACMAD clade</taxon>
        <taxon>Panicoideae</taxon>
        <taxon>Panicodae</taxon>
        <taxon>Paniceae</taxon>
        <taxon>Cenchrinae</taxon>
        <taxon>Setaria</taxon>
    </lineage>
</organism>
<dbReference type="EnsemblPlants" id="KQL26591">
    <property type="protein sequence ID" value="KQL26591"/>
    <property type="gene ID" value="SETIT_032602mg"/>
</dbReference>
<dbReference type="EMBL" id="AGNK02001331">
    <property type="status" value="NOT_ANNOTATED_CDS"/>
    <property type="molecule type" value="Genomic_DNA"/>
</dbReference>
<feature type="domain" description="Fe-S metabolism associated" evidence="2">
    <location>
        <begin position="102"/>
        <end position="160"/>
    </location>
</feature>
<dbReference type="GO" id="GO:0008047">
    <property type="term" value="F:enzyme activator activity"/>
    <property type="evidence" value="ECO:0000318"/>
    <property type="project" value="GO_Central"/>
</dbReference>
<dbReference type="HOGENOM" id="CLU_1345217_0_0_1"/>
<comment type="similarity">
    <text evidence="1">Belongs to the SufE family.</text>
</comment>
<dbReference type="Gene3D" id="3.90.1010.10">
    <property type="match status" value="1"/>
</dbReference>
<protein>
    <recommendedName>
        <fullName evidence="2">Fe-S metabolism associated domain-containing protein</fullName>
    </recommendedName>
</protein>
<evidence type="ECO:0000259" key="2">
    <source>
        <dbReference type="Pfam" id="PF02657"/>
    </source>
</evidence>
<dbReference type="eggNOG" id="KOG2313">
    <property type="taxonomic scope" value="Eukaryota"/>
</dbReference>
<keyword evidence="4" id="KW-1185">Reference proteome</keyword>
<proteinExistence type="inferred from homology"/>
<dbReference type="OMA" id="TLYCPIS"/>